<dbReference type="EC" id="6.3.5.5" evidence="16"/>
<dbReference type="Pfam" id="PF02787">
    <property type="entry name" value="CPSase_L_D3"/>
    <property type="match status" value="1"/>
</dbReference>
<feature type="binding site" evidence="16">
    <location>
        <position position="780"/>
    </location>
    <ligand>
        <name>ATP</name>
        <dbReference type="ChEBI" id="CHEBI:30616"/>
        <label>2</label>
    </ligand>
</feature>
<feature type="binding site" evidence="16">
    <location>
        <position position="751"/>
    </location>
    <ligand>
        <name>ATP</name>
        <dbReference type="ChEBI" id="CHEBI:30616"/>
        <label>2</label>
    </ligand>
</feature>
<dbReference type="Gene3D" id="3.40.50.20">
    <property type="match status" value="2"/>
</dbReference>
<feature type="binding site" evidence="16">
    <location>
        <position position="241"/>
    </location>
    <ligand>
        <name>ATP</name>
        <dbReference type="ChEBI" id="CHEBI:30616"/>
        <label>1</label>
    </ligand>
</feature>
<dbReference type="GO" id="GO:0005737">
    <property type="term" value="C:cytoplasm"/>
    <property type="evidence" value="ECO:0007669"/>
    <property type="project" value="TreeGrafter"/>
</dbReference>
<dbReference type="PRINTS" id="PR00098">
    <property type="entry name" value="CPSASE"/>
</dbReference>
<comment type="function">
    <text evidence="16">Large subunit of the glutamine-dependent carbamoyl phosphate synthetase (CPSase). CPSase catalyzes the formation of carbamoyl phosphate from the ammonia moiety of glutamine, carbonate, and phosphate donated by ATP, constituting the first step of 2 biosynthetic pathways, one leading to arginine and/or urea and the other to pyrimidine nucleotides. The large subunit (synthetase) binds the substrates ammonia (free or transferred from glutamine from the small subunit), hydrogencarbonate and ATP and carries out an ATP-coupled ligase reaction, activating hydrogencarbonate by forming carboxy phosphate which reacts with ammonia to form carbamoyl phosphate.</text>
</comment>
<comment type="pathway">
    <text evidence="2 16">Amino-acid biosynthesis; L-arginine biosynthesis; carbamoyl phosphate from bicarbonate: step 1/1.</text>
</comment>
<dbReference type="InterPro" id="IPR011607">
    <property type="entry name" value="MGS-like_dom"/>
</dbReference>
<feature type="binding site" evidence="16">
    <location>
        <position position="298"/>
    </location>
    <ligand>
        <name>Mg(2+)</name>
        <dbReference type="ChEBI" id="CHEBI:18420"/>
        <label>1</label>
    </ligand>
</feature>
<dbReference type="Pfam" id="PF02786">
    <property type="entry name" value="CPSase_L_D2"/>
    <property type="match status" value="2"/>
</dbReference>
<feature type="binding site" evidence="16">
    <location>
        <position position="749"/>
    </location>
    <ligand>
        <name>ATP</name>
        <dbReference type="ChEBI" id="CHEBI:30616"/>
        <label>2</label>
    </ligand>
</feature>
<evidence type="ECO:0000256" key="11">
    <source>
        <dbReference type="ARBA" id="ARBA00022842"/>
    </source>
</evidence>
<organism evidence="19 20">
    <name type="scientific">Garciella nitratireducens DSM 15102</name>
    <dbReference type="NCBI Taxonomy" id="1121911"/>
    <lineage>
        <taxon>Bacteria</taxon>
        <taxon>Bacillati</taxon>
        <taxon>Bacillota</taxon>
        <taxon>Clostridia</taxon>
        <taxon>Eubacteriales</taxon>
        <taxon>Eubacteriaceae</taxon>
        <taxon>Garciella</taxon>
    </lineage>
</organism>
<dbReference type="GO" id="GO:0046872">
    <property type="term" value="F:metal ion binding"/>
    <property type="evidence" value="ECO:0007669"/>
    <property type="project" value="UniProtKB-KW"/>
</dbReference>
<feature type="binding site" evidence="16">
    <location>
        <position position="823"/>
    </location>
    <ligand>
        <name>ATP</name>
        <dbReference type="ChEBI" id="CHEBI:30616"/>
        <label>2</label>
    </ligand>
</feature>
<feature type="binding site" evidence="16">
    <location>
        <position position="215"/>
    </location>
    <ligand>
        <name>ATP</name>
        <dbReference type="ChEBI" id="CHEBI:30616"/>
        <label>1</label>
    </ligand>
</feature>
<protein>
    <recommendedName>
        <fullName evidence="16">Carbamoyl phosphate synthase large chain</fullName>
        <ecNumber evidence="16">6.3.4.16</ecNumber>
        <ecNumber evidence="16">6.3.5.5</ecNumber>
    </recommendedName>
    <alternativeName>
        <fullName evidence="16">Carbamoyl phosphate synthetase ammonia chain</fullName>
    </alternativeName>
</protein>
<dbReference type="SMART" id="SM00851">
    <property type="entry name" value="MGS"/>
    <property type="match status" value="1"/>
</dbReference>
<dbReference type="GO" id="GO:0004087">
    <property type="term" value="F:carbamoyl-phosphate synthase (ammonia) activity"/>
    <property type="evidence" value="ECO:0007669"/>
    <property type="project" value="UniProtKB-EC"/>
</dbReference>
<comment type="catalytic activity">
    <reaction evidence="15 16">
        <text>hydrogencarbonate + L-glutamine + 2 ATP + H2O = carbamoyl phosphate + L-glutamate + 2 ADP + phosphate + 2 H(+)</text>
        <dbReference type="Rhea" id="RHEA:18633"/>
        <dbReference type="ChEBI" id="CHEBI:15377"/>
        <dbReference type="ChEBI" id="CHEBI:15378"/>
        <dbReference type="ChEBI" id="CHEBI:17544"/>
        <dbReference type="ChEBI" id="CHEBI:29985"/>
        <dbReference type="ChEBI" id="CHEBI:30616"/>
        <dbReference type="ChEBI" id="CHEBI:43474"/>
        <dbReference type="ChEBI" id="CHEBI:58228"/>
        <dbReference type="ChEBI" id="CHEBI:58359"/>
        <dbReference type="ChEBI" id="CHEBI:456216"/>
        <dbReference type="EC" id="6.3.5.5"/>
    </reaction>
</comment>
<feature type="binding site" evidence="16">
    <location>
        <position position="835"/>
    </location>
    <ligand>
        <name>Mg(2+)</name>
        <dbReference type="ChEBI" id="CHEBI:18420"/>
        <label>3</label>
    </ligand>
</feature>
<feature type="binding site" evidence="16">
    <location>
        <position position="298"/>
    </location>
    <ligand>
        <name>ATP</name>
        <dbReference type="ChEBI" id="CHEBI:30616"/>
        <label>1</label>
    </ligand>
</feature>
<evidence type="ECO:0000256" key="10">
    <source>
        <dbReference type="ARBA" id="ARBA00022840"/>
    </source>
</evidence>
<dbReference type="PANTHER" id="PTHR11405:SF53">
    <property type="entry name" value="CARBAMOYL-PHOSPHATE SYNTHASE [AMMONIA], MITOCHONDRIAL"/>
    <property type="match status" value="1"/>
</dbReference>
<dbReference type="PANTHER" id="PTHR11405">
    <property type="entry name" value="CARBAMOYLTRANSFERASE FAMILY MEMBER"/>
    <property type="match status" value="1"/>
</dbReference>
<dbReference type="SUPFAM" id="SSF48108">
    <property type="entry name" value="Carbamoyl phosphate synthetase, large subunit connection domain"/>
    <property type="match status" value="1"/>
</dbReference>
<comment type="catalytic activity">
    <reaction evidence="14 16">
        <text>hydrogencarbonate + NH4(+) + 2 ATP = carbamoyl phosphate + 2 ADP + phosphate + 2 H(+)</text>
        <dbReference type="Rhea" id="RHEA:18029"/>
        <dbReference type="ChEBI" id="CHEBI:15378"/>
        <dbReference type="ChEBI" id="CHEBI:17544"/>
        <dbReference type="ChEBI" id="CHEBI:28938"/>
        <dbReference type="ChEBI" id="CHEBI:30616"/>
        <dbReference type="ChEBI" id="CHEBI:43474"/>
        <dbReference type="ChEBI" id="CHEBI:58228"/>
        <dbReference type="ChEBI" id="CHEBI:456216"/>
        <dbReference type="EC" id="6.3.4.16"/>
    </reaction>
</comment>
<feature type="binding site" evidence="16">
    <location>
        <position position="783"/>
    </location>
    <ligand>
        <name>ATP</name>
        <dbReference type="ChEBI" id="CHEBI:30616"/>
        <label>2</label>
    </ligand>
</feature>
<dbReference type="EMBL" id="FUWV01000010">
    <property type="protein sequence ID" value="SJZ75991.1"/>
    <property type="molecule type" value="Genomic_DNA"/>
</dbReference>
<comment type="domain">
    <text evidence="16">The large subunit is composed of 2 ATP-grasp domains that are involved in binding the 2 ATP molecules needed for carbamoyl phosphate synthesis. The N-terminal ATP-grasp domain (referred to as the carboxyphosphate synthetic component) catalyzes the ATP-dependent phosphorylation of hydrogencarbonate to carboxyphosphate and the subsequent nucleophilic attack by ammonia to form a carbamate intermediate. The C-terminal ATP-grasp domain (referred to as the carbamoyl phosphate synthetic component) then catalyzes the phosphorylation of carbamate with the second ATP to form the end product carbamoyl phosphate. The reactive and unstable enzyme intermediates are sequentially channeled from one active site to the next through the interior of the protein over a distance of at least 96 A.</text>
</comment>
<feature type="region of interest" description="Carboxyphosphate synthetic domain" evidence="16">
    <location>
        <begin position="1"/>
        <end position="401"/>
    </location>
</feature>
<dbReference type="InterPro" id="IPR006275">
    <property type="entry name" value="CPSase_lsu"/>
</dbReference>
<feature type="domain" description="ATP-grasp" evidence="17">
    <location>
        <begin position="133"/>
        <end position="327"/>
    </location>
</feature>
<dbReference type="SUPFAM" id="SSF52440">
    <property type="entry name" value="PreATP-grasp domain"/>
    <property type="match status" value="2"/>
</dbReference>
<evidence type="ECO:0000256" key="8">
    <source>
        <dbReference type="ARBA" id="ARBA00022737"/>
    </source>
</evidence>
<dbReference type="GO" id="GO:0005524">
    <property type="term" value="F:ATP binding"/>
    <property type="evidence" value="ECO:0007669"/>
    <property type="project" value="UniProtKB-UniRule"/>
</dbReference>
<dbReference type="CDD" id="cd01424">
    <property type="entry name" value="MGS_CPS_II"/>
    <property type="match status" value="1"/>
</dbReference>
<dbReference type="RefSeq" id="WP_087679001.1">
    <property type="nucleotide sequence ID" value="NZ_FUWV01000010.1"/>
</dbReference>
<gene>
    <name evidence="16" type="primary">carB</name>
    <name evidence="19" type="ORF">SAMN02745973_01601</name>
</gene>
<dbReference type="NCBIfam" id="NF003671">
    <property type="entry name" value="PRK05294.1"/>
    <property type="match status" value="1"/>
</dbReference>
<comment type="pathway">
    <text evidence="16">Pyrimidine metabolism; UMP biosynthesis via de novo pathway; (S)-dihydroorotate from bicarbonate: step 1/3.</text>
</comment>
<dbReference type="InterPro" id="IPR005480">
    <property type="entry name" value="CPSase_lsu_oligo"/>
</dbReference>
<feature type="binding site" evidence="16">
    <location>
        <position position="835"/>
    </location>
    <ligand>
        <name>ATP</name>
        <dbReference type="ChEBI" id="CHEBI:30616"/>
        <label>2</label>
    </ligand>
</feature>
<feature type="binding site" evidence="16">
    <location>
        <position position="210"/>
    </location>
    <ligand>
        <name>ATP</name>
        <dbReference type="ChEBI" id="CHEBI:30616"/>
        <label>1</label>
    </ligand>
</feature>
<dbReference type="InterPro" id="IPR005479">
    <property type="entry name" value="CPAse_ATP-bd"/>
</dbReference>
<dbReference type="Pfam" id="PF02142">
    <property type="entry name" value="MGS"/>
    <property type="match status" value="1"/>
</dbReference>
<dbReference type="PROSITE" id="PS50975">
    <property type="entry name" value="ATP_GRASP"/>
    <property type="match status" value="2"/>
</dbReference>
<feature type="binding site" evidence="16">
    <location>
        <position position="755"/>
    </location>
    <ligand>
        <name>ATP</name>
        <dbReference type="ChEBI" id="CHEBI:30616"/>
        <label>2</label>
    </ligand>
</feature>
<evidence type="ECO:0000313" key="20">
    <source>
        <dbReference type="Proteomes" id="UP000196365"/>
    </source>
</evidence>
<dbReference type="InterPro" id="IPR036914">
    <property type="entry name" value="MGS-like_dom_sf"/>
</dbReference>
<feature type="binding site" evidence="16">
    <location>
        <position position="176"/>
    </location>
    <ligand>
        <name>ATP</name>
        <dbReference type="ChEBI" id="CHEBI:30616"/>
        <label>1</label>
    </ligand>
</feature>
<keyword evidence="4 16" id="KW-0055">Arginine biosynthesis</keyword>
<keyword evidence="13" id="KW-0464">Manganese</keyword>
<evidence type="ECO:0000256" key="2">
    <source>
        <dbReference type="ARBA" id="ARBA00005077"/>
    </source>
</evidence>
<feature type="binding site" evidence="16">
    <location>
        <position position="835"/>
    </location>
    <ligand>
        <name>Mn(2+)</name>
        <dbReference type="ChEBI" id="CHEBI:29035"/>
        <label>4</label>
    </ligand>
</feature>
<keyword evidence="5 16" id="KW-0436">Ligase</keyword>
<dbReference type="InterPro" id="IPR036897">
    <property type="entry name" value="CarbamoylP_synth_lsu_oligo_sf"/>
</dbReference>
<dbReference type="FunFam" id="3.30.470.20:FF:000026">
    <property type="entry name" value="Carbamoyl-phosphate synthase large chain"/>
    <property type="match status" value="1"/>
</dbReference>
<dbReference type="GO" id="GO:0044205">
    <property type="term" value="P:'de novo' UMP biosynthetic process"/>
    <property type="evidence" value="ECO:0007669"/>
    <property type="project" value="UniProtKB-UniRule"/>
</dbReference>
<dbReference type="EC" id="6.3.4.16" evidence="16"/>
<sequence length="1071" mass="120164">MPKKHCIKKVLVIGSGPIVIGQGAEFDYSGTQACQALREEGVEVVLINSNPATIMTDAQTADRVYIEPVTLEFVEKVIDRERPDSLLASMGGQQALNLAVELDKAGILEKYKVNLIGTKMDAITKAEDRESFKILMEEIGEPIVENTIVHKVEQAKEFAEKIGFPLVIRPAYTLGGTGGGIAYNEKELETIVERGCRASSAGQVIIEKSLLGWKEIEYEIMRDPNGNTVIICNMENIDPVGIHTGDSIVVAPSQTLTDEQCQMLRGASIKIISALDIQGGCNVQYALHPETNDYYVIEVNPRVSRSSALASKVTGYPIAKVAAKIALGYNLDEIPNQVTQETLACFEPTLDYISVKIPRWPFDKFIEGERKLGTQMKATGEVMSLANTFEAALLKAIRSLDLGLEGLELPQLKDLKEDEIKEKLYQGEDQRIFVIAQALRKGISPLKIVKLTGIHPFFIDKINHIIQLEKEFSQKTLDSISFEEMKQAKKLGFSDHVLSKLLQCSWEDVWNWRKKYHLYPSYKMVDTCSGEFDAKTPYFYSTYDEEDEVKIEQGKKVLVVGAGPIRIGQGIEFDYSSVHCIEALQKLGYKTIMVNNNPETVSTDFNIAYHLYFEPITGEDLLHIIEKEQPKGVILQFGGQTAIKMAGILDKMKIPILGTSQQGIDCTEDRKRMEEILNKLGIARPKAKAITSLEEGYQAAKELGYPLLIRPSYVLGGQGMEIIYNEQEMKKYLPFLYQQYPSHPVLMDQYLPGMEIEVDAISDGKEILIPGIMQHLERAGVHSGDSISIYPSKAISFSMKKRILECTRQLCRELNIVGMVNIQYLLWKGELYLIEVNPRASRTIPYLSKITGVPMVDLATRVMLGEQIENLGYGTGLYQEMKKVAVKVPIFSLEKLPGVETRLGPEMKSTGEVMAVGKDLEEALYKGMIAAKYSIFPTNRILVTLRDREKEEFLPLAEKLQELNIQMVATPGTKRFLEQHSIPSMEVAKIGKGEHTVLDMIQNGEIDWIVNIPTRGRDAQRDGFQIRRKAMERGIFCFTSLDTVKAVIDVIRISRLDSELSIYELGEWSYE</sequence>
<keyword evidence="11" id="KW-0460">Magnesium</keyword>
<feature type="binding site" evidence="16">
    <location>
        <position position="284"/>
    </location>
    <ligand>
        <name>Mn(2+)</name>
        <dbReference type="ChEBI" id="CHEBI:29035"/>
        <label>1</label>
    </ligand>
</feature>
<dbReference type="FunFam" id="3.30.470.20:FF:000001">
    <property type="entry name" value="Carbamoyl-phosphate synthase large chain"/>
    <property type="match status" value="1"/>
</dbReference>
<keyword evidence="6 16" id="KW-0028">Amino-acid biosynthesis</keyword>
<dbReference type="Gene3D" id="1.10.1030.10">
    <property type="entry name" value="Carbamoyl-phosphate synthetase, large subunit oligomerisation domain"/>
    <property type="match status" value="1"/>
</dbReference>
<dbReference type="Gene3D" id="3.30.470.20">
    <property type="entry name" value="ATP-grasp fold, B domain"/>
    <property type="match status" value="2"/>
</dbReference>
<feature type="binding site" evidence="16">
    <location>
        <position position="208"/>
    </location>
    <ligand>
        <name>ATP</name>
        <dbReference type="ChEBI" id="CHEBI:30616"/>
        <label>1</label>
    </ligand>
</feature>
<feature type="binding site" evidence="16">
    <location>
        <position position="284"/>
    </location>
    <ligand>
        <name>Mg(2+)</name>
        <dbReference type="ChEBI" id="CHEBI:18420"/>
        <label>1</label>
    </ligand>
</feature>
<evidence type="ECO:0000256" key="7">
    <source>
        <dbReference type="ARBA" id="ARBA00022723"/>
    </source>
</evidence>
<evidence type="ECO:0000259" key="18">
    <source>
        <dbReference type="PROSITE" id="PS51855"/>
    </source>
</evidence>
<feature type="binding site" evidence="16">
    <location>
        <position position="298"/>
    </location>
    <ligand>
        <name>Mn(2+)</name>
        <dbReference type="ChEBI" id="CHEBI:29035"/>
        <label>1</label>
    </ligand>
</feature>
<evidence type="ECO:0000256" key="6">
    <source>
        <dbReference type="ARBA" id="ARBA00022605"/>
    </source>
</evidence>
<feature type="binding site" evidence="16">
    <location>
        <position position="837"/>
    </location>
    <ligand>
        <name>Mg(2+)</name>
        <dbReference type="ChEBI" id="CHEBI:18420"/>
        <label>4</label>
    </ligand>
</feature>
<dbReference type="SUPFAM" id="SSF56059">
    <property type="entry name" value="Glutathione synthetase ATP-binding domain-like"/>
    <property type="match status" value="2"/>
</dbReference>
<name>A0A1T4N9U3_9FIRM</name>
<dbReference type="OrthoDB" id="9804197at2"/>
<feature type="binding site" evidence="16">
    <location>
        <position position="169"/>
    </location>
    <ligand>
        <name>ATP</name>
        <dbReference type="ChEBI" id="CHEBI:30616"/>
        <label>1</label>
    </ligand>
</feature>
<evidence type="ECO:0000256" key="15">
    <source>
        <dbReference type="ARBA" id="ARBA00048816"/>
    </source>
</evidence>
<feature type="binding site" evidence="16">
    <location>
        <position position="298"/>
    </location>
    <ligand>
        <name>Mn(2+)</name>
        <dbReference type="ChEBI" id="CHEBI:29035"/>
        <label>2</label>
    </ligand>
</feature>
<comment type="subunit">
    <text evidence="16">Composed of two chains; the small (or glutamine) chain promotes the hydrolysis of glutamine to ammonia, which is used by the large (or ammonia) chain to synthesize carbamoyl phosphate. Tetramer of heterodimers (alpha,beta)4.</text>
</comment>
<feature type="binding site" evidence="16">
    <location>
        <position position="835"/>
    </location>
    <ligand>
        <name>Mn(2+)</name>
        <dbReference type="ChEBI" id="CHEBI:29035"/>
        <label>3</label>
    </ligand>
</feature>
<dbReference type="InterPro" id="IPR058047">
    <property type="entry name" value="CPSase_preATP-grasp"/>
</dbReference>
<feature type="binding site" evidence="16">
    <location>
        <position position="300"/>
    </location>
    <ligand>
        <name>Mg(2+)</name>
        <dbReference type="ChEBI" id="CHEBI:18420"/>
        <label>2</label>
    </ligand>
</feature>
<feature type="domain" description="ATP-grasp" evidence="17">
    <location>
        <begin position="674"/>
        <end position="864"/>
    </location>
</feature>
<evidence type="ECO:0000256" key="9">
    <source>
        <dbReference type="ARBA" id="ARBA00022741"/>
    </source>
</evidence>
<feature type="region of interest" description="Allosteric domain" evidence="16">
    <location>
        <begin position="933"/>
        <end position="1071"/>
    </location>
</feature>
<keyword evidence="12 16" id="KW-0665">Pyrimidine biosynthesis</keyword>
<reference evidence="19 20" key="1">
    <citation type="submission" date="2017-02" db="EMBL/GenBank/DDBJ databases">
        <authorList>
            <person name="Peterson S.W."/>
        </authorList>
    </citation>
    <scope>NUCLEOTIDE SEQUENCE [LARGE SCALE GENOMIC DNA]</scope>
    <source>
        <strain evidence="19 20">DSM 15102</strain>
    </source>
</reference>
<feature type="binding site" evidence="16">
    <location>
        <position position="782"/>
    </location>
    <ligand>
        <name>ATP</name>
        <dbReference type="ChEBI" id="CHEBI:30616"/>
        <label>2</label>
    </ligand>
</feature>
<dbReference type="AlphaFoldDB" id="A0A1T4N9U3"/>
<comment type="caution">
    <text evidence="16">Lacks conserved residue(s) required for the propagation of feature annotation.</text>
</comment>
<feature type="binding site" evidence="16">
    <location>
        <position position="823"/>
    </location>
    <ligand>
        <name>Mg(2+)</name>
        <dbReference type="ChEBI" id="CHEBI:18420"/>
        <label>3</label>
    </ligand>
</feature>
<dbReference type="UniPathway" id="UPA00070">
    <property type="reaction ID" value="UER00115"/>
</dbReference>
<evidence type="ECO:0000256" key="12">
    <source>
        <dbReference type="ARBA" id="ARBA00022975"/>
    </source>
</evidence>
<evidence type="ECO:0000259" key="17">
    <source>
        <dbReference type="PROSITE" id="PS50975"/>
    </source>
</evidence>
<dbReference type="GO" id="GO:0004088">
    <property type="term" value="F:carbamoyl-phosphate synthase (glutamine-hydrolyzing) activity"/>
    <property type="evidence" value="ECO:0007669"/>
    <property type="project" value="UniProtKB-UniRule"/>
</dbReference>
<keyword evidence="9 16" id="KW-0547">Nucleotide-binding</keyword>
<dbReference type="Pfam" id="PF25596">
    <property type="entry name" value="CPSase_L_D1"/>
    <property type="match status" value="2"/>
</dbReference>
<evidence type="ECO:0000313" key="19">
    <source>
        <dbReference type="EMBL" id="SJZ75991.1"/>
    </source>
</evidence>
<feature type="binding site" evidence="16">
    <location>
        <position position="300"/>
    </location>
    <ligand>
        <name>Mn(2+)</name>
        <dbReference type="ChEBI" id="CHEBI:29035"/>
        <label>2</label>
    </ligand>
</feature>
<comment type="cofactor">
    <cofactor evidence="1">
        <name>Mn(2+)</name>
        <dbReference type="ChEBI" id="CHEBI:29035"/>
    </cofactor>
</comment>
<dbReference type="PROSITE" id="PS51855">
    <property type="entry name" value="MGS"/>
    <property type="match status" value="1"/>
</dbReference>
<dbReference type="InterPro" id="IPR033937">
    <property type="entry name" value="MGS_CPS_CarB"/>
</dbReference>
<keyword evidence="20" id="KW-1185">Reference proteome</keyword>
<evidence type="ECO:0000256" key="4">
    <source>
        <dbReference type="ARBA" id="ARBA00022571"/>
    </source>
</evidence>
<dbReference type="GO" id="GO:0006541">
    <property type="term" value="P:glutamine metabolic process"/>
    <property type="evidence" value="ECO:0007669"/>
    <property type="project" value="TreeGrafter"/>
</dbReference>
<dbReference type="SMART" id="SM01096">
    <property type="entry name" value="CPSase_L_D3"/>
    <property type="match status" value="1"/>
</dbReference>
<feature type="domain" description="MGS-like" evidence="18">
    <location>
        <begin position="933"/>
        <end position="1071"/>
    </location>
</feature>
<dbReference type="SUPFAM" id="SSF52335">
    <property type="entry name" value="Methylglyoxal synthase-like"/>
    <property type="match status" value="1"/>
</dbReference>
<dbReference type="Proteomes" id="UP000196365">
    <property type="component" value="Unassembled WGS sequence"/>
</dbReference>
<evidence type="ECO:0000256" key="5">
    <source>
        <dbReference type="ARBA" id="ARBA00022598"/>
    </source>
</evidence>
<dbReference type="UniPathway" id="UPA00068">
    <property type="reaction ID" value="UER00171"/>
</dbReference>
<dbReference type="InterPro" id="IPR005483">
    <property type="entry name" value="CPSase_dom"/>
</dbReference>
<keyword evidence="10 16" id="KW-0067">ATP-binding</keyword>
<dbReference type="Gene3D" id="3.40.50.1380">
    <property type="entry name" value="Methylglyoxal synthase-like domain"/>
    <property type="match status" value="1"/>
</dbReference>
<dbReference type="FunFam" id="1.10.1030.10:FF:000002">
    <property type="entry name" value="Carbamoyl-phosphate synthase large chain"/>
    <property type="match status" value="1"/>
</dbReference>
<feature type="binding site" evidence="16">
    <location>
        <position position="837"/>
    </location>
    <ligand>
        <name>Mn(2+)</name>
        <dbReference type="ChEBI" id="CHEBI:29035"/>
        <label>4</label>
    </ligand>
</feature>
<feature type="binding site" evidence="16">
    <location>
        <position position="781"/>
    </location>
    <ligand>
        <name>ATP</name>
        <dbReference type="ChEBI" id="CHEBI:30616"/>
        <label>2</label>
    </ligand>
</feature>
<feature type="binding site" evidence="16">
    <location>
        <position position="242"/>
    </location>
    <ligand>
        <name>ATP</name>
        <dbReference type="ChEBI" id="CHEBI:30616"/>
        <label>1</label>
    </ligand>
</feature>
<keyword evidence="8 16" id="KW-0677">Repeat</keyword>
<evidence type="ECO:0000256" key="16">
    <source>
        <dbReference type="HAMAP-Rule" id="MF_01210"/>
    </source>
</evidence>
<feature type="binding site" evidence="16">
    <location>
        <position position="175"/>
    </location>
    <ligand>
        <name>ATP</name>
        <dbReference type="ChEBI" id="CHEBI:30616"/>
        <label>1</label>
    </ligand>
</feature>
<dbReference type="FunFam" id="3.40.50.20:FF:000001">
    <property type="entry name" value="Carbamoyl-phosphate synthase large chain"/>
    <property type="match status" value="2"/>
</dbReference>
<comment type="cofactor">
    <cofactor evidence="16">
        <name>Mg(2+)</name>
        <dbReference type="ChEBI" id="CHEBI:18420"/>
    </cofactor>
    <cofactor evidence="16">
        <name>Mn(2+)</name>
        <dbReference type="ChEBI" id="CHEBI:29035"/>
    </cofactor>
    <text evidence="16">Binds 4 Mg(2+) or Mn(2+) ions per subunit.</text>
</comment>
<accession>A0A1T4N9U3</accession>
<proteinExistence type="inferred from homology"/>
<feature type="binding site" evidence="16">
    <location>
        <position position="710"/>
    </location>
    <ligand>
        <name>ATP</name>
        <dbReference type="ChEBI" id="CHEBI:30616"/>
        <label>2</label>
    </ligand>
</feature>
<evidence type="ECO:0000256" key="13">
    <source>
        <dbReference type="ARBA" id="ARBA00023211"/>
    </source>
</evidence>
<dbReference type="PROSITE" id="PS00866">
    <property type="entry name" value="CPSASE_1"/>
    <property type="match status" value="2"/>
</dbReference>
<dbReference type="NCBIfam" id="NF009455">
    <property type="entry name" value="PRK12815.1"/>
    <property type="match status" value="1"/>
</dbReference>
<feature type="binding site" evidence="16">
    <location>
        <position position="243"/>
    </location>
    <ligand>
        <name>ATP</name>
        <dbReference type="ChEBI" id="CHEBI:30616"/>
        <label>1</label>
    </ligand>
</feature>
<feature type="binding site" evidence="16">
    <location>
        <position position="284"/>
    </location>
    <ligand>
        <name>ATP</name>
        <dbReference type="ChEBI" id="CHEBI:30616"/>
        <label>1</label>
    </ligand>
</feature>
<dbReference type="GO" id="GO:0006526">
    <property type="term" value="P:L-arginine biosynthetic process"/>
    <property type="evidence" value="ECO:0007669"/>
    <property type="project" value="UniProtKB-UniRule"/>
</dbReference>
<feature type="binding site" evidence="16">
    <location>
        <position position="129"/>
    </location>
    <ligand>
        <name>ATP</name>
        <dbReference type="ChEBI" id="CHEBI:30616"/>
        <label>1</label>
    </ligand>
</feature>
<dbReference type="InterPro" id="IPR011761">
    <property type="entry name" value="ATP-grasp"/>
</dbReference>
<dbReference type="PROSITE" id="PS00867">
    <property type="entry name" value="CPSASE_2"/>
    <property type="match status" value="2"/>
</dbReference>
<evidence type="ECO:0000256" key="3">
    <source>
        <dbReference type="ARBA" id="ARBA00009799"/>
    </source>
</evidence>
<feature type="region of interest" description="Carbamoyl phosphate synthetic domain" evidence="16">
    <location>
        <begin position="550"/>
        <end position="932"/>
    </location>
</feature>
<feature type="binding site" evidence="16">
    <location>
        <position position="823"/>
    </location>
    <ligand>
        <name>Mn(2+)</name>
        <dbReference type="ChEBI" id="CHEBI:29035"/>
        <label>3</label>
    </ligand>
</feature>
<evidence type="ECO:0000256" key="14">
    <source>
        <dbReference type="ARBA" id="ARBA00047359"/>
    </source>
</evidence>
<dbReference type="HAMAP" id="MF_01210_B">
    <property type="entry name" value="CPSase_L_chain_B"/>
    <property type="match status" value="1"/>
</dbReference>
<keyword evidence="7" id="KW-0479">Metal-binding</keyword>
<comment type="similarity">
    <text evidence="3 16">Belongs to the CarB family.</text>
</comment>
<dbReference type="NCBIfam" id="TIGR01369">
    <property type="entry name" value="CPSaseII_lrg"/>
    <property type="match status" value="1"/>
</dbReference>
<evidence type="ECO:0000256" key="1">
    <source>
        <dbReference type="ARBA" id="ARBA00001936"/>
    </source>
</evidence>
<feature type="binding site" evidence="16">
    <location>
        <position position="835"/>
    </location>
    <ligand>
        <name>Mg(2+)</name>
        <dbReference type="ChEBI" id="CHEBI:18420"/>
        <label>4</label>
    </ligand>
</feature>
<feature type="binding site" evidence="16">
    <location>
        <position position="298"/>
    </location>
    <ligand>
        <name>Mg(2+)</name>
        <dbReference type="ChEBI" id="CHEBI:18420"/>
        <label>2</label>
    </ligand>
</feature>
<dbReference type="InterPro" id="IPR016185">
    <property type="entry name" value="PreATP-grasp_dom_sf"/>
</dbReference>